<dbReference type="InterPro" id="IPR017972">
    <property type="entry name" value="Cyt_P450_CS"/>
</dbReference>
<dbReference type="PROSITE" id="PS00086">
    <property type="entry name" value="CYTOCHROME_P450"/>
    <property type="match status" value="1"/>
</dbReference>
<dbReference type="InterPro" id="IPR036983">
    <property type="entry name" value="AIM24_sf"/>
</dbReference>
<dbReference type="PRINTS" id="PR00465">
    <property type="entry name" value="EP450IV"/>
</dbReference>
<protein>
    <recommendedName>
        <fullName evidence="7">Altered inheritance of mitochondria protein 24, mitochondrial</fullName>
    </recommendedName>
</protein>
<dbReference type="Pfam" id="PF01987">
    <property type="entry name" value="AIM24"/>
    <property type="match status" value="1"/>
</dbReference>
<feature type="compositionally biased region" description="Low complexity" evidence="8">
    <location>
        <begin position="1"/>
        <end position="26"/>
    </location>
</feature>
<evidence type="ECO:0000256" key="6">
    <source>
        <dbReference type="ARBA" id="ARBA00023033"/>
    </source>
</evidence>
<dbReference type="Gene3D" id="3.60.160.10">
    <property type="entry name" value="Mitochondrial biogenesis AIM24"/>
    <property type="match status" value="1"/>
</dbReference>
<sequence>MSYQQPGYVPQQHQQQVQHPHQQQQHYPPPPHAPQQQPLQQPPPQHQQQHQQFGNVAQAGGQHLPQQPPAPTDNGAFHGGTYSITHRDTNAVLGVTLQPGAVVRSKSGAMIHMAGSIQLTGKVKFSMKKLLTGSDMAESTYAGPGRLALGPTLFGDIITLHLDGRQSWTIGKDAFLACTADVSKEAKAQGLSKALFSGEDLFVYRVAGQGIIWLTSFGAVDRLDLQPGEQHIVDNGHLVAWSCDYRIEKAGGGTMGSLKTGEGLVCRFTGPGSVYVQTRNRDEFQAFIRASAGVNPQAAGTGRHQWQKNSPATRRAADTGRWPECDPALINSCSLVLGSLPLANPHLVVLGTASRKCGVAVFEIETTPPMVVHASVQCAIKLGRPPCRHAAMNLHLFIVVGSALAAVQFLRRLWKLCHSPLRAVPGPFLARLTDLWYLWTVQKGSFEQVNLHLHDKHGKIVRYGPNRYSFSDFEAVNKVIYSLGNSCQKSSWYSTWASPGQWSLFSDQSVQRHANNRRLYQATYAMSALVNYEPFVDTCSDLLALRFEEMMKANCPIDLGHWFQCYAFDVIGMITYGKRLGFLDSGHDIGGVIAALENHLGYATLVGIYSGLHKRLFRLMNYWAGAKGAGRAYVLQFTRERIREAQTKPQPILAETQVVAENFLAKFLAKHAASPDTFTAYHILAGCTSNMVAGSDTTAISLSAVLYCLLRNPATMAKLQDEIDSCTARGELSKIPSFKETQQMPYLQAVIKEALRMHPATGLPLERVVPEGGVEILDTFFPEGSIVGVNTWVVHRDRRIFGQDADVFEPGRWLTEDTEILSRMNRHWIPFGLGSRTCIGRHVSVLEMSKLLPRILRDFEFSLDETLKSREWITRNLWFVKPMNFKVNIQTRTAPRGKMNAHDVN</sequence>
<dbReference type="PRINTS" id="PR00385">
    <property type="entry name" value="P450"/>
</dbReference>
<proteinExistence type="inferred from homology"/>
<evidence type="ECO:0000256" key="8">
    <source>
        <dbReference type="SAM" id="MobiDB-lite"/>
    </source>
</evidence>
<dbReference type="InterPro" id="IPR001128">
    <property type="entry name" value="Cyt_P450"/>
</dbReference>
<dbReference type="Gene3D" id="1.10.630.10">
    <property type="entry name" value="Cytochrome P450"/>
    <property type="match status" value="1"/>
</dbReference>
<dbReference type="NCBIfam" id="TIGR00266">
    <property type="entry name" value="TIGR00266 family protein"/>
    <property type="match status" value="1"/>
</dbReference>
<dbReference type="Pfam" id="PF00067">
    <property type="entry name" value="p450"/>
    <property type="match status" value="1"/>
</dbReference>
<dbReference type="InterPro" id="IPR050121">
    <property type="entry name" value="Cytochrome_P450_monoxygenase"/>
</dbReference>
<dbReference type="InterPro" id="IPR016031">
    <property type="entry name" value="Trp_RNA-bd_attenuator-like_dom"/>
</dbReference>
<keyword evidence="4" id="KW-0479">Metal-binding</keyword>
<reference evidence="9 10" key="1">
    <citation type="journal article" date="2024" name="Microbiol. Resour. Announc.">
        <title>Genome annotations for the ascomycete fungi Trichoderma harzianum, Trichoderma aggressivum, and Purpureocillium lilacinum.</title>
        <authorList>
            <person name="Beijen E.P.W."/>
            <person name="Ohm R.A."/>
        </authorList>
    </citation>
    <scope>NUCLEOTIDE SEQUENCE [LARGE SCALE GENOMIC DNA]</scope>
    <source>
        <strain evidence="9 10">CBS 150709</strain>
    </source>
</reference>
<evidence type="ECO:0000256" key="3">
    <source>
        <dbReference type="ARBA" id="ARBA00022617"/>
    </source>
</evidence>
<dbReference type="InterPro" id="IPR002403">
    <property type="entry name" value="Cyt_P450_E_grp-IV"/>
</dbReference>
<comment type="subcellular location">
    <subcellularLocation>
        <location evidence="7">Mitochondrion</location>
    </subcellularLocation>
</comment>
<dbReference type="CDD" id="cd11060">
    <property type="entry name" value="CYP57A1-like"/>
    <property type="match status" value="1"/>
</dbReference>
<evidence type="ECO:0000256" key="7">
    <source>
        <dbReference type="RuleBase" id="RU363045"/>
    </source>
</evidence>
<keyword evidence="3" id="KW-0349">Heme</keyword>
<dbReference type="InterPro" id="IPR002838">
    <property type="entry name" value="AIM24"/>
</dbReference>
<dbReference type="InterPro" id="IPR036396">
    <property type="entry name" value="Cyt_P450_sf"/>
</dbReference>
<evidence type="ECO:0000313" key="10">
    <source>
        <dbReference type="Proteomes" id="UP001287286"/>
    </source>
</evidence>
<dbReference type="SUPFAM" id="SSF48264">
    <property type="entry name" value="Cytochrome P450"/>
    <property type="match status" value="1"/>
</dbReference>
<dbReference type="PANTHER" id="PTHR24305">
    <property type="entry name" value="CYTOCHROME P450"/>
    <property type="match status" value="1"/>
</dbReference>
<dbReference type="SUPFAM" id="SSF51219">
    <property type="entry name" value="TRAP-like"/>
    <property type="match status" value="1"/>
</dbReference>
<comment type="similarity">
    <text evidence="2">Belongs to the cytochrome P450 family.</text>
</comment>
<gene>
    <name evidence="9" type="ORF">Purlil1_8871</name>
</gene>
<feature type="region of interest" description="Disordered" evidence="8">
    <location>
        <begin position="1"/>
        <end position="81"/>
    </location>
</feature>
<comment type="caution">
    <text evidence="9">The sequence shown here is derived from an EMBL/GenBank/DDBJ whole genome shotgun (WGS) entry which is preliminary data.</text>
</comment>
<organism evidence="9 10">
    <name type="scientific">Purpureocillium lilacinum</name>
    <name type="common">Paecilomyces lilacinus</name>
    <dbReference type="NCBI Taxonomy" id="33203"/>
    <lineage>
        <taxon>Eukaryota</taxon>
        <taxon>Fungi</taxon>
        <taxon>Dikarya</taxon>
        <taxon>Ascomycota</taxon>
        <taxon>Pezizomycotina</taxon>
        <taxon>Sordariomycetes</taxon>
        <taxon>Hypocreomycetidae</taxon>
        <taxon>Hypocreales</taxon>
        <taxon>Ophiocordycipitaceae</taxon>
        <taxon>Purpureocillium</taxon>
    </lineage>
</organism>
<evidence type="ECO:0000256" key="1">
    <source>
        <dbReference type="ARBA" id="ARBA00001971"/>
    </source>
</evidence>
<keyword evidence="10" id="KW-1185">Reference proteome</keyword>
<keyword evidence="6" id="KW-0560">Oxidoreductase</keyword>
<evidence type="ECO:0000256" key="2">
    <source>
        <dbReference type="ARBA" id="ARBA00010617"/>
    </source>
</evidence>
<evidence type="ECO:0000256" key="4">
    <source>
        <dbReference type="ARBA" id="ARBA00022723"/>
    </source>
</evidence>
<dbReference type="Proteomes" id="UP001287286">
    <property type="component" value="Unassembled WGS sequence"/>
</dbReference>
<keyword evidence="6" id="KW-0503">Monooxygenase</keyword>
<accession>A0ABR0BRZ6</accession>
<comment type="cofactor">
    <cofactor evidence="1">
        <name>heme</name>
        <dbReference type="ChEBI" id="CHEBI:30413"/>
    </cofactor>
</comment>
<keyword evidence="7" id="KW-0496">Mitochondrion</keyword>
<feature type="region of interest" description="Disordered" evidence="8">
    <location>
        <begin position="296"/>
        <end position="319"/>
    </location>
</feature>
<name>A0ABR0BRZ6_PURLI</name>
<comment type="similarity">
    <text evidence="7">Belongs to the AIM24 family.</text>
</comment>
<dbReference type="EMBL" id="JAWRVI010000038">
    <property type="protein sequence ID" value="KAK4086706.1"/>
    <property type="molecule type" value="Genomic_DNA"/>
</dbReference>
<dbReference type="PANTHER" id="PTHR24305:SF190">
    <property type="entry name" value="P450, PUTATIVE (EUROFUNG)-RELATED"/>
    <property type="match status" value="1"/>
</dbReference>
<evidence type="ECO:0000256" key="5">
    <source>
        <dbReference type="ARBA" id="ARBA00023004"/>
    </source>
</evidence>
<keyword evidence="5" id="KW-0408">Iron</keyword>
<evidence type="ECO:0000313" key="9">
    <source>
        <dbReference type="EMBL" id="KAK4086706.1"/>
    </source>
</evidence>